<reference evidence="1" key="1">
    <citation type="submission" date="2019-07" db="EMBL/GenBank/DDBJ databases">
        <title>Annotation for the trematode Paragonimus miyazaki's.</title>
        <authorList>
            <person name="Choi Y.-J."/>
        </authorList>
    </citation>
    <scope>NUCLEOTIDE SEQUENCE</scope>
    <source>
        <strain evidence="1">Japan</strain>
    </source>
</reference>
<gene>
    <name evidence="1" type="ORF">EG68_08517</name>
</gene>
<comment type="caution">
    <text evidence="1">The sequence shown here is derived from an EMBL/GenBank/DDBJ whole genome shotgun (WGS) entry which is preliminary data.</text>
</comment>
<organism evidence="1 2">
    <name type="scientific">Paragonimus skrjabini miyazakii</name>
    <dbReference type="NCBI Taxonomy" id="59628"/>
    <lineage>
        <taxon>Eukaryota</taxon>
        <taxon>Metazoa</taxon>
        <taxon>Spiralia</taxon>
        <taxon>Lophotrochozoa</taxon>
        <taxon>Platyhelminthes</taxon>
        <taxon>Trematoda</taxon>
        <taxon>Digenea</taxon>
        <taxon>Plagiorchiida</taxon>
        <taxon>Troglotremata</taxon>
        <taxon>Troglotrematidae</taxon>
        <taxon>Paragonimus</taxon>
    </lineage>
</organism>
<evidence type="ECO:0000313" key="1">
    <source>
        <dbReference type="EMBL" id="KAF7233220.1"/>
    </source>
</evidence>
<dbReference type="AlphaFoldDB" id="A0A8S9YF19"/>
<accession>A0A8S9YF19</accession>
<dbReference type="EMBL" id="JTDE01021225">
    <property type="protein sequence ID" value="KAF7233220.1"/>
    <property type="molecule type" value="Genomic_DNA"/>
</dbReference>
<sequence length="155" mass="17563">MRWFKLVIALECEHLKIKSLIRSLRDTFHAEWILQFRSYGDVLSYLLIGLVGLLSQNLDEACSGDRCSRPSNDLHASICGSLLVNTVLLNVHSQALSLSSRNRHCLFTGHIFGHHARCYQQTTSLVLLQITTSEKRLNSSQYCHLPILSSSRLLL</sequence>
<proteinExistence type="predicted"/>
<evidence type="ECO:0000313" key="2">
    <source>
        <dbReference type="Proteomes" id="UP000822476"/>
    </source>
</evidence>
<dbReference type="Proteomes" id="UP000822476">
    <property type="component" value="Unassembled WGS sequence"/>
</dbReference>
<keyword evidence="2" id="KW-1185">Reference proteome</keyword>
<name>A0A8S9YF19_9TREM</name>
<protein>
    <submittedName>
        <fullName evidence="1">Uncharacterized protein</fullName>
    </submittedName>
</protein>